<accession>A0AAN9R9S3</accession>
<dbReference type="Proteomes" id="UP001367508">
    <property type="component" value="Unassembled WGS sequence"/>
</dbReference>
<gene>
    <name evidence="1" type="ORF">VNO77_00911</name>
</gene>
<evidence type="ECO:0000313" key="1">
    <source>
        <dbReference type="EMBL" id="KAK7358968.1"/>
    </source>
</evidence>
<protein>
    <submittedName>
        <fullName evidence="1">Uncharacterized protein</fullName>
    </submittedName>
</protein>
<organism evidence="1 2">
    <name type="scientific">Canavalia gladiata</name>
    <name type="common">Sword bean</name>
    <name type="synonym">Dolichos gladiatus</name>
    <dbReference type="NCBI Taxonomy" id="3824"/>
    <lineage>
        <taxon>Eukaryota</taxon>
        <taxon>Viridiplantae</taxon>
        <taxon>Streptophyta</taxon>
        <taxon>Embryophyta</taxon>
        <taxon>Tracheophyta</taxon>
        <taxon>Spermatophyta</taxon>
        <taxon>Magnoliopsida</taxon>
        <taxon>eudicotyledons</taxon>
        <taxon>Gunneridae</taxon>
        <taxon>Pentapetalae</taxon>
        <taxon>rosids</taxon>
        <taxon>fabids</taxon>
        <taxon>Fabales</taxon>
        <taxon>Fabaceae</taxon>
        <taxon>Papilionoideae</taxon>
        <taxon>50 kb inversion clade</taxon>
        <taxon>NPAAA clade</taxon>
        <taxon>indigoferoid/millettioid clade</taxon>
        <taxon>Phaseoleae</taxon>
        <taxon>Canavalia</taxon>
    </lineage>
</organism>
<evidence type="ECO:0000313" key="2">
    <source>
        <dbReference type="Proteomes" id="UP001367508"/>
    </source>
</evidence>
<name>A0AAN9R9S3_CANGL</name>
<reference evidence="1 2" key="1">
    <citation type="submission" date="2024-01" db="EMBL/GenBank/DDBJ databases">
        <title>The genomes of 5 underutilized Papilionoideae crops provide insights into root nodulation and disease resistanc.</title>
        <authorList>
            <person name="Jiang F."/>
        </authorList>
    </citation>
    <scope>NUCLEOTIDE SEQUENCE [LARGE SCALE GENOMIC DNA]</scope>
    <source>
        <strain evidence="1">LVBAO_FW01</strain>
        <tissue evidence="1">Leaves</tissue>
    </source>
</reference>
<keyword evidence="2" id="KW-1185">Reference proteome</keyword>
<sequence length="115" mass="13029">MATAGRGYRYYFKTVIVGGGDGQFCLFHCDDDVYAKNTPMPKNELKRRGRAAFLAKMEKVVHLFKFRLKIIGHCRVQDKGRKQSLFKVPMGHIHHSKSNVKAGAIQSHGRPNKSL</sequence>
<comment type="caution">
    <text evidence="1">The sequence shown here is derived from an EMBL/GenBank/DDBJ whole genome shotgun (WGS) entry which is preliminary data.</text>
</comment>
<proteinExistence type="predicted"/>
<dbReference type="EMBL" id="JAYMYQ010000001">
    <property type="protein sequence ID" value="KAK7358968.1"/>
    <property type="molecule type" value="Genomic_DNA"/>
</dbReference>
<dbReference type="AlphaFoldDB" id="A0AAN9R9S3"/>